<accession>A0AAD3DMK3</accession>
<dbReference type="GO" id="GO:0071944">
    <property type="term" value="C:cell periphery"/>
    <property type="evidence" value="ECO:0007669"/>
    <property type="project" value="TreeGrafter"/>
</dbReference>
<dbReference type="GO" id="GO:0016020">
    <property type="term" value="C:membrane"/>
    <property type="evidence" value="ECO:0007669"/>
    <property type="project" value="TreeGrafter"/>
</dbReference>
<evidence type="ECO:0008006" key="4">
    <source>
        <dbReference type="Google" id="ProtNLM"/>
    </source>
</evidence>
<dbReference type="AlphaFoldDB" id="A0AAD3DMK3"/>
<evidence type="ECO:0000313" key="3">
    <source>
        <dbReference type="Proteomes" id="UP001054857"/>
    </source>
</evidence>
<dbReference type="InterPro" id="IPR036770">
    <property type="entry name" value="Ankyrin_rpt-contain_sf"/>
</dbReference>
<dbReference type="GO" id="GO:0046513">
    <property type="term" value="P:ceramide biosynthetic process"/>
    <property type="evidence" value="ECO:0007669"/>
    <property type="project" value="TreeGrafter"/>
</dbReference>
<dbReference type="PANTHER" id="PTHR12393">
    <property type="entry name" value="SPHINGOMYELIN PHOSPHODIESTERASE RELATED"/>
    <property type="match status" value="1"/>
</dbReference>
<name>A0AAD3DMK3_9CHLO</name>
<dbReference type="Gene3D" id="1.25.40.20">
    <property type="entry name" value="Ankyrin repeat-containing domain"/>
    <property type="match status" value="2"/>
</dbReference>
<reference evidence="2 3" key="1">
    <citation type="journal article" date="2021" name="Sci. Rep.">
        <title>Genome sequencing of the multicellular alga Astrephomene provides insights into convergent evolution of germ-soma differentiation.</title>
        <authorList>
            <person name="Yamashita S."/>
            <person name="Yamamoto K."/>
            <person name="Matsuzaki R."/>
            <person name="Suzuki S."/>
            <person name="Yamaguchi H."/>
            <person name="Hirooka S."/>
            <person name="Minakuchi Y."/>
            <person name="Miyagishima S."/>
            <person name="Kawachi M."/>
            <person name="Toyoda A."/>
            <person name="Nozaki H."/>
        </authorList>
    </citation>
    <scope>NUCLEOTIDE SEQUENCE [LARGE SCALE GENOMIC DNA]</scope>
    <source>
        <strain evidence="2 3">NIES-4017</strain>
    </source>
</reference>
<dbReference type="GO" id="GO:0030149">
    <property type="term" value="P:sphingolipid catabolic process"/>
    <property type="evidence" value="ECO:0007669"/>
    <property type="project" value="TreeGrafter"/>
</dbReference>
<organism evidence="2 3">
    <name type="scientific">Astrephomene gubernaculifera</name>
    <dbReference type="NCBI Taxonomy" id="47775"/>
    <lineage>
        <taxon>Eukaryota</taxon>
        <taxon>Viridiplantae</taxon>
        <taxon>Chlorophyta</taxon>
        <taxon>core chlorophytes</taxon>
        <taxon>Chlorophyceae</taxon>
        <taxon>CS clade</taxon>
        <taxon>Chlamydomonadales</taxon>
        <taxon>Astrephomenaceae</taxon>
        <taxon>Astrephomene</taxon>
    </lineage>
</organism>
<gene>
    <name evidence="2" type="ORF">Agub_g5928</name>
</gene>
<comment type="caution">
    <text evidence="2">The sequence shown here is derived from an EMBL/GenBank/DDBJ whole genome shotgun (WGS) entry which is preliminary data.</text>
</comment>
<feature type="region of interest" description="Disordered" evidence="1">
    <location>
        <begin position="1"/>
        <end position="22"/>
    </location>
</feature>
<keyword evidence="3" id="KW-1185">Reference proteome</keyword>
<protein>
    <recommendedName>
        <fullName evidence="4">Ankyrin repeat domain-containing protein</fullName>
    </recommendedName>
</protein>
<dbReference type="EMBL" id="BMAR01000008">
    <property type="protein sequence ID" value="GFR44639.1"/>
    <property type="molecule type" value="Genomic_DNA"/>
</dbReference>
<sequence length="529" mass="57313">MSQQQQPMDWERSSVASAQHPSPSRIWPGLLPELAERIVSFLPPNEVACTVRLINKAAAAQFRGPSHTTVQLSSPVPHHAFKQHWERPGAVRGMTFKQRWKLLWLAARSGSLPNLKVAFTATGLSASEYVLHHHHDRIFVEQAAADAGHLEMCQWLVQQGYTLEAVAEAAARAGQRAICEWGLAAGCAWSPELVYAAVQGRDMGLLEWLLQQRPVASATEELEIEPSRMLSAAAQYCDLPTLQRLHGVWAGGGEARGGQLSVHDKTIVLAYAAGSLTPDWQAKLVWLEAQGFPCTEAEQACTEAAYCPDALDRLRWLRGRGYPLDMEHPASVVSEAGNLEALQYLLTTEGGMPTELRTEMRAMAAARGGGVGALALLRAHGIPMGALTARVAARAGHLQVVAWLVETLGPAAVQLDAKVFRGAAESGNGELLRWLRERGCPWDGDCTFTGAAAGGCEDVLEWLVEQGCPLPANGQPYLKAALNGDLATLRCLKQLGCPWGSPGWLSAECLRNRCNETLLSWLREAGCPL</sequence>
<dbReference type="SUPFAM" id="SSF48403">
    <property type="entry name" value="Ankyrin repeat"/>
    <property type="match status" value="1"/>
</dbReference>
<proteinExistence type="predicted"/>
<dbReference type="Proteomes" id="UP001054857">
    <property type="component" value="Unassembled WGS sequence"/>
</dbReference>
<evidence type="ECO:0000256" key="1">
    <source>
        <dbReference type="SAM" id="MobiDB-lite"/>
    </source>
</evidence>
<evidence type="ECO:0000313" key="2">
    <source>
        <dbReference type="EMBL" id="GFR44639.1"/>
    </source>
</evidence>
<dbReference type="GO" id="GO:0004620">
    <property type="term" value="F:phospholipase activity"/>
    <property type="evidence" value="ECO:0007669"/>
    <property type="project" value="TreeGrafter"/>
</dbReference>
<dbReference type="GO" id="GO:0005783">
    <property type="term" value="C:endoplasmic reticulum"/>
    <property type="evidence" value="ECO:0007669"/>
    <property type="project" value="TreeGrafter"/>
</dbReference>
<dbReference type="PANTHER" id="PTHR12393:SF6">
    <property type="entry name" value="SPHINGOMYELIN PHOSPHODIESTERASE 2"/>
    <property type="match status" value="1"/>
</dbReference>